<accession>A0A6A0ABW5</accession>
<dbReference type="AlphaFoldDB" id="A0A6A0ABW5"/>
<reference evidence="1 2" key="1">
    <citation type="submission" date="2020-02" db="EMBL/GenBank/DDBJ databases">
        <title>Draft genome sequence of Haematococcus lacustris strain NIES-144.</title>
        <authorList>
            <person name="Morimoto D."/>
            <person name="Nakagawa S."/>
            <person name="Yoshida T."/>
            <person name="Sawayama S."/>
        </authorList>
    </citation>
    <scope>NUCLEOTIDE SEQUENCE [LARGE SCALE GENOMIC DNA]</scope>
    <source>
        <strain evidence="1 2">NIES-144</strain>
    </source>
</reference>
<evidence type="ECO:0000313" key="2">
    <source>
        <dbReference type="Proteomes" id="UP000485058"/>
    </source>
</evidence>
<gene>
    <name evidence="1" type="ORF">HaLaN_29033</name>
</gene>
<organism evidence="1 2">
    <name type="scientific">Haematococcus lacustris</name>
    <name type="common">Green alga</name>
    <name type="synonym">Haematococcus pluvialis</name>
    <dbReference type="NCBI Taxonomy" id="44745"/>
    <lineage>
        <taxon>Eukaryota</taxon>
        <taxon>Viridiplantae</taxon>
        <taxon>Chlorophyta</taxon>
        <taxon>core chlorophytes</taxon>
        <taxon>Chlorophyceae</taxon>
        <taxon>CS clade</taxon>
        <taxon>Chlamydomonadales</taxon>
        <taxon>Haematococcaceae</taxon>
        <taxon>Haematococcus</taxon>
    </lineage>
</organism>
<feature type="non-terminal residue" evidence="1">
    <location>
        <position position="1"/>
    </location>
</feature>
<comment type="caution">
    <text evidence="1">The sequence shown here is derived from an EMBL/GenBank/DDBJ whole genome shotgun (WGS) entry which is preliminary data.</text>
</comment>
<proteinExistence type="predicted"/>
<feature type="non-terminal residue" evidence="1">
    <location>
        <position position="45"/>
    </location>
</feature>
<keyword evidence="2" id="KW-1185">Reference proteome</keyword>
<evidence type="ECO:0000313" key="1">
    <source>
        <dbReference type="EMBL" id="GFH30226.1"/>
    </source>
</evidence>
<sequence length="45" mass="4978">MRKLLSYNDALMMMSGIQPGMGSNIAEWAWQTNPDCASGMDRLNA</sequence>
<protein>
    <submittedName>
        <fullName evidence="1">Uncharacterized protein</fullName>
    </submittedName>
</protein>
<dbReference type="Proteomes" id="UP000485058">
    <property type="component" value="Unassembled WGS sequence"/>
</dbReference>
<name>A0A6A0ABW5_HAELA</name>
<dbReference type="EMBL" id="BLLF01004774">
    <property type="protein sequence ID" value="GFH30226.1"/>
    <property type="molecule type" value="Genomic_DNA"/>
</dbReference>